<feature type="domain" description="Ig-like" evidence="6">
    <location>
        <begin position="10"/>
        <end position="105"/>
    </location>
</feature>
<evidence type="ECO:0000259" key="7">
    <source>
        <dbReference type="PROSITE" id="PS50853"/>
    </source>
</evidence>
<evidence type="ECO:0000256" key="2">
    <source>
        <dbReference type="ARBA" id="ARBA00023157"/>
    </source>
</evidence>
<dbReference type="FunFam" id="2.60.40.10:FF:000026">
    <property type="entry name" value="roundabout homolog 2 isoform X1"/>
    <property type="match status" value="1"/>
</dbReference>
<feature type="compositionally biased region" description="Basic residues" evidence="4">
    <location>
        <begin position="1490"/>
        <end position="1499"/>
    </location>
</feature>
<keyword evidence="3" id="KW-0393">Immunoglobulin domain</keyword>
<feature type="domain" description="Ig-like" evidence="6">
    <location>
        <begin position="479"/>
        <end position="558"/>
    </location>
</feature>
<dbReference type="Gene3D" id="2.60.40.10">
    <property type="entry name" value="Immunoglobulins"/>
    <property type="match status" value="8"/>
</dbReference>
<dbReference type="PROSITE" id="PS50835">
    <property type="entry name" value="IG_LIKE"/>
    <property type="match status" value="5"/>
</dbReference>
<dbReference type="Pfam" id="PF07679">
    <property type="entry name" value="I-set"/>
    <property type="match status" value="2"/>
</dbReference>
<feature type="compositionally biased region" description="Polar residues" evidence="4">
    <location>
        <begin position="1477"/>
        <end position="1489"/>
    </location>
</feature>
<dbReference type="Proteomes" id="UP000694843">
    <property type="component" value="Unplaced"/>
</dbReference>
<feature type="domain" description="Ig-like" evidence="6">
    <location>
        <begin position="206"/>
        <end position="290"/>
    </location>
</feature>
<keyword evidence="1" id="KW-0677">Repeat</keyword>
<dbReference type="Pfam" id="PF00041">
    <property type="entry name" value="fn3"/>
    <property type="match status" value="2"/>
</dbReference>
<feature type="domain" description="Fibronectin type-III" evidence="7">
    <location>
        <begin position="586"/>
        <end position="679"/>
    </location>
</feature>
<evidence type="ECO:0000256" key="3">
    <source>
        <dbReference type="ARBA" id="ARBA00023319"/>
    </source>
</evidence>
<protein>
    <submittedName>
        <fullName evidence="9">Roundabout homolog 2</fullName>
    </submittedName>
</protein>
<dbReference type="Pfam" id="PF13927">
    <property type="entry name" value="Ig_3"/>
    <property type="match status" value="2"/>
</dbReference>
<dbReference type="FunFam" id="2.60.40.10:FF:000032">
    <property type="entry name" value="palladin isoform X1"/>
    <property type="match status" value="1"/>
</dbReference>
<evidence type="ECO:0000313" key="8">
    <source>
        <dbReference type="Proteomes" id="UP000694843"/>
    </source>
</evidence>
<dbReference type="InterPro" id="IPR003599">
    <property type="entry name" value="Ig_sub"/>
</dbReference>
<dbReference type="SMART" id="SM00409">
    <property type="entry name" value="IG"/>
    <property type="match status" value="5"/>
</dbReference>
<dbReference type="GO" id="GO:0098609">
    <property type="term" value="P:cell-cell adhesion"/>
    <property type="evidence" value="ECO:0007669"/>
    <property type="project" value="TreeGrafter"/>
</dbReference>
<feature type="region of interest" description="Disordered" evidence="4">
    <location>
        <begin position="1342"/>
        <end position="1444"/>
    </location>
</feature>
<dbReference type="GO" id="GO:0007411">
    <property type="term" value="P:axon guidance"/>
    <property type="evidence" value="ECO:0007669"/>
    <property type="project" value="TreeGrafter"/>
</dbReference>
<feature type="compositionally biased region" description="Low complexity" evidence="4">
    <location>
        <begin position="1515"/>
        <end position="1525"/>
    </location>
</feature>
<reference evidence="9" key="1">
    <citation type="submission" date="2025-08" db="UniProtKB">
        <authorList>
            <consortium name="RefSeq"/>
        </authorList>
    </citation>
    <scope>IDENTIFICATION</scope>
    <source>
        <tissue evidence="9">Whole organism</tissue>
    </source>
</reference>
<dbReference type="KEGG" id="hazt:108669076"/>
<dbReference type="InterPro" id="IPR013783">
    <property type="entry name" value="Ig-like_fold"/>
</dbReference>
<dbReference type="InterPro" id="IPR013098">
    <property type="entry name" value="Ig_I-set"/>
</dbReference>
<dbReference type="GO" id="GO:0030424">
    <property type="term" value="C:axon"/>
    <property type="evidence" value="ECO:0007669"/>
    <property type="project" value="TreeGrafter"/>
</dbReference>
<organism evidence="8 9">
    <name type="scientific">Hyalella azteca</name>
    <name type="common">Amphipod</name>
    <dbReference type="NCBI Taxonomy" id="294128"/>
    <lineage>
        <taxon>Eukaryota</taxon>
        <taxon>Metazoa</taxon>
        <taxon>Ecdysozoa</taxon>
        <taxon>Arthropoda</taxon>
        <taxon>Crustacea</taxon>
        <taxon>Multicrustacea</taxon>
        <taxon>Malacostraca</taxon>
        <taxon>Eumalacostraca</taxon>
        <taxon>Peracarida</taxon>
        <taxon>Amphipoda</taxon>
        <taxon>Senticaudata</taxon>
        <taxon>Talitrida</taxon>
        <taxon>Talitroidea</taxon>
        <taxon>Hyalellidae</taxon>
        <taxon>Hyalella</taxon>
    </lineage>
</organism>
<dbReference type="PANTHER" id="PTHR44170">
    <property type="entry name" value="PROTEIN SIDEKICK"/>
    <property type="match status" value="1"/>
</dbReference>
<evidence type="ECO:0000256" key="5">
    <source>
        <dbReference type="SAM" id="Phobius"/>
    </source>
</evidence>
<dbReference type="InterPro" id="IPR007110">
    <property type="entry name" value="Ig-like_dom"/>
</dbReference>
<feature type="region of interest" description="Disordered" evidence="4">
    <location>
        <begin position="1084"/>
        <end position="1148"/>
    </location>
</feature>
<evidence type="ECO:0000256" key="4">
    <source>
        <dbReference type="SAM" id="MobiDB-lite"/>
    </source>
</evidence>
<feature type="compositionally biased region" description="Low complexity" evidence="4">
    <location>
        <begin position="1389"/>
        <end position="1410"/>
    </location>
</feature>
<dbReference type="SMART" id="SM00408">
    <property type="entry name" value="IGc2"/>
    <property type="match status" value="5"/>
</dbReference>
<feature type="compositionally biased region" description="Pro residues" evidence="4">
    <location>
        <begin position="1129"/>
        <end position="1148"/>
    </location>
</feature>
<dbReference type="InterPro" id="IPR003961">
    <property type="entry name" value="FN3_dom"/>
</dbReference>
<keyword evidence="5" id="KW-0472">Membrane</keyword>
<feature type="transmembrane region" description="Helical" evidence="5">
    <location>
        <begin position="952"/>
        <end position="976"/>
    </location>
</feature>
<feature type="region of interest" description="Disordered" evidence="4">
    <location>
        <begin position="395"/>
        <end position="432"/>
    </location>
</feature>
<feature type="compositionally biased region" description="Polar residues" evidence="4">
    <location>
        <begin position="396"/>
        <end position="410"/>
    </location>
</feature>
<dbReference type="SUPFAM" id="SSF49265">
    <property type="entry name" value="Fibronectin type III"/>
    <property type="match status" value="2"/>
</dbReference>
<evidence type="ECO:0000313" key="9">
    <source>
        <dbReference type="RefSeq" id="XP_047740907.1"/>
    </source>
</evidence>
<sequence>MTGGAGGSPPRVIEHPKSLVVSRGEPATLNCAAEGSPQPRIAWTRDGEAVVTSEQDPLSHRLLLPSGSLFILSTKQGKKDSDAGLYRCVARNPHGQAFSRNASLTIAVLREEFREVPLDVSVASGGAAELRCAPPRGHPPPTLSWTRNGHEIDFTSLGDRVYVRSDGSLVFSDVWQTDEGEYVCHAVNAAGRRSSPPAIIDVLVAPFWVKVPRPVVGVAGEAAEISCRAGGDPEPQVVWRRVGSRMPVGRATVVRGRGLRVAPLRPEDSGVYVCEATNSAAAIAANASLLVQTSPRVVDVPGDVVVEEGSPLRLSCAASSTPPPFVYWAREGGHPLLPADNRPMAADNRPMAAENRPMTAENQRQLAADNLVHGSRSLAEDIVVHDLQMFPKDSHLLSSDNNHKSYPSSDNSHRADNYNTHAEPPEGSDEPYTAVSSVYFTQRADRHHSGRYVCGAVNPAGGVMTRVGVRVRPAHLLPPPIVRVGPVNQTVQVGGRVALVCRVWGADVVQWVHEGAPVKSSPRHRVLADDTLTIKDLSPHDLGRYTCVGSSSRGETVAHAYLKAAVGSDASSVSPRPTDPDAAPSPPPTPTVTAANGTTAHLVWAPPSRQGSSPVTSYSVEFYASSGGTWRVAAEGLREPEFTLTGLEPQTSYGVVVRALNGDGVSEPSGIAEVGGEGQWATQRTREAEKLQQVVLFLKEPSTVSTSTGPAAATISWLLKGEASAVEGFYIRLQHLPREALPPQTSAISSPVLGTLEKSSFVSGGFPPDPQSPFTSELDGNSSVVTVLNAGSGLSSYVLQGLHNYRAYTVFLVPFYDTFEGRPSNSRAFVTPLAAPSAPPQSVGVQLTNASSATLFWAPPPPLHRNGPITYYQVEVVASDGSVFLSRKVNGSTCSLLVGGLQVGNDYHLSLAAATAGGRGPFSPSLLLHVDPVQLHPLANAGPSLGALQGDMVLMGAVGAAVFCLLLAAVTATLALRRRARNKALAHHTPSAHKSDALSTSLGAASACLWEEYAGWQLEKCGAPPAADKILKGAPHEGMEGSVPVGRNLITFYRGTGSSEGPYATTSLLGPTSGAALLRAMKVPDDAPHCDPPDQDGSRAPSERSFYTGDGLNTLRRHKNPSNRGHGAPPLPCHPPPGVPPPEDPPSPCYCASSESPYSEAHYTATHRLPLTPQHLHHLQHLQLQLQQQPRCATHVYASTNPLPPFPSEASHMRTPELCRTSAVYESASLQYSPAGYYLPTATTTAAGYFLPTATTAATGFIKPSTTSSSSKESMQDASEILQPTLPCLTYEALRALGQDIAAFRARQQQRDDALDALTSAQDKRSATSALEDEVANLKDKLARDRKSMDSCSSFDTTTDRLPQRNHKNQSYDHHDNHNLHNHPDSKQSSNSTTSPHPASPSPHTTSTTPGKLTPLAGTLAPGGSLPPMGIAPLGEGESDNLTAEEDECSGCSCSCTDNEESSVYAEADFADDVRSTLQDTATHSSKGSSMKRRHRHRTTFLSSPSPGSCPAPHPAAEAAHLSTA</sequence>
<dbReference type="InterPro" id="IPR003598">
    <property type="entry name" value="Ig_sub2"/>
</dbReference>
<feature type="compositionally biased region" description="Basic and acidic residues" evidence="4">
    <location>
        <begin position="1370"/>
        <end position="1386"/>
    </location>
</feature>
<dbReference type="RefSeq" id="XP_047740907.1">
    <property type="nucleotide sequence ID" value="XM_047884951.1"/>
</dbReference>
<dbReference type="InterPro" id="IPR036179">
    <property type="entry name" value="Ig-like_dom_sf"/>
</dbReference>
<keyword evidence="2" id="KW-1015">Disulfide bond</keyword>
<dbReference type="PANTHER" id="PTHR44170:SF52">
    <property type="entry name" value="PROTEIN SAX-3"/>
    <property type="match status" value="1"/>
</dbReference>
<evidence type="ECO:0000256" key="1">
    <source>
        <dbReference type="ARBA" id="ARBA00022737"/>
    </source>
</evidence>
<dbReference type="SUPFAM" id="SSF48726">
    <property type="entry name" value="Immunoglobulin"/>
    <property type="match status" value="5"/>
</dbReference>
<keyword evidence="5" id="KW-1133">Transmembrane helix</keyword>
<proteinExistence type="predicted"/>
<feature type="domain" description="Ig-like" evidence="6">
    <location>
        <begin position="111"/>
        <end position="200"/>
    </location>
</feature>
<dbReference type="GO" id="GO:0005886">
    <property type="term" value="C:plasma membrane"/>
    <property type="evidence" value="ECO:0007669"/>
    <property type="project" value="TreeGrafter"/>
</dbReference>
<feature type="region of interest" description="Disordered" evidence="4">
    <location>
        <begin position="568"/>
        <end position="595"/>
    </location>
</feature>
<dbReference type="GeneID" id="108669076"/>
<name>A0A979FWL3_HYAAZ</name>
<feature type="region of interest" description="Disordered" evidence="4">
    <location>
        <begin position="1477"/>
        <end position="1525"/>
    </location>
</feature>
<dbReference type="InterPro" id="IPR036116">
    <property type="entry name" value="FN3_sf"/>
</dbReference>
<dbReference type="OrthoDB" id="428111at2759"/>
<feature type="domain" description="Fibronectin type-III" evidence="7">
    <location>
        <begin position="839"/>
        <end position="933"/>
    </location>
</feature>
<accession>A0A979FWL3</accession>
<dbReference type="PROSITE" id="PS50853">
    <property type="entry name" value="FN3"/>
    <property type="match status" value="2"/>
</dbReference>
<keyword evidence="5" id="KW-0812">Transmembrane</keyword>
<gene>
    <name evidence="9" type="primary">LOC108669076</name>
</gene>
<keyword evidence="8" id="KW-1185">Reference proteome</keyword>
<feature type="domain" description="Ig-like" evidence="6">
    <location>
        <begin position="295"/>
        <end position="470"/>
    </location>
</feature>
<evidence type="ECO:0000259" key="6">
    <source>
        <dbReference type="PROSITE" id="PS50835"/>
    </source>
</evidence>
<dbReference type="SMART" id="SM00060">
    <property type="entry name" value="FN3"/>
    <property type="match status" value="3"/>
</dbReference>
<dbReference type="CDD" id="cd00063">
    <property type="entry name" value="FN3"/>
    <property type="match status" value="2"/>
</dbReference>